<dbReference type="GO" id="GO:0012505">
    <property type="term" value="C:endomembrane system"/>
    <property type="evidence" value="ECO:0007669"/>
    <property type="project" value="UniProtKB-SubCell"/>
</dbReference>
<keyword evidence="12" id="KW-1185">Reference proteome</keyword>
<feature type="transmembrane region" description="Helical" evidence="10">
    <location>
        <begin position="96"/>
        <end position="114"/>
    </location>
</feature>
<dbReference type="GO" id="GO:0005886">
    <property type="term" value="C:plasma membrane"/>
    <property type="evidence" value="ECO:0007669"/>
    <property type="project" value="UniProtKB-SubCell"/>
</dbReference>
<evidence type="ECO:0000256" key="6">
    <source>
        <dbReference type="ARBA" id="ARBA00022692"/>
    </source>
</evidence>
<dbReference type="Pfam" id="PF03595">
    <property type="entry name" value="SLAC1"/>
    <property type="match status" value="1"/>
</dbReference>
<comment type="similarity">
    <text evidence="3">Belongs to the SLAC1 S-type anion channel family.</text>
</comment>
<dbReference type="PANTHER" id="PTHR31269">
    <property type="entry name" value="S-TYPE ANION CHANNEL SLAH3"/>
    <property type="match status" value="1"/>
</dbReference>
<comment type="subcellular location">
    <subcellularLocation>
        <location evidence="2">Cell membrane</location>
    </subcellularLocation>
    <subcellularLocation>
        <location evidence="1">Endomembrane system</location>
        <topology evidence="1">Multi-pass membrane protein</topology>
    </subcellularLocation>
</comment>
<keyword evidence="4" id="KW-0813">Transport</keyword>
<feature type="transmembrane region" description="Helical" evidence="10">
    <location>
        <begin position="155"/>
        <end position="177"/>
    </location>
</feature>
<evidence type="ECO:0000256" key="2">
    <source>
        <dbReference type="ARBA" id="ARBA00004236"/>
    </source>
</evidence>
<name>A0A2G2X192_CAPBA</name>
<evidence type="ECO:0000256" key="7">
    <source>
        <dbReference type="ARBA" id="ARBA00022989"/>
    </source>
</evidence>
<evidence type="ECO:0000256" key="1">
    <source>
        <dbReference type="ARBA" id="ARBA00004127"/>
    </source>
</evidence>
<accession>A0A2G2X192</accession>
<sequence>MSMTANTELENQNSILDMDIMMDDSPPSSSEKRLLAFIGLRFMVSSMLTRIHAGLSGSDRLPAMLRPVFFLFSAAPSMASLAWASITGSFDTASKMLFFLSLFLFTSLICRPILFKKSMRKFNVAWWAYSYPVTLLALASTRYAKEVKGEVPHTIMLTLSSLSVLVIIALLLFTALYSKILLRDDDPCLKLPKHSCLS</sequence>
<dbReference type="Gene3D" id="1.50.10.150">
    <property type="entry name" value="Voltage-dependent anion channel"/>
    <property type="match status" value="1"/>
</dbReference>
<keyword evidence="7 10" id="KW-1133">Transmembrane helix</keyword>
<keyword evidence="6 10" id="KW-0812">Transmembrane</keyword>
<evidence type="ECO:0000313" key="12">
    <source>
        <dbReference type="Proteomes" id="UP000224567"/>
    </source>
</evidence>
<keyword evidence="8" id="KW-0406">Ion transport</keyword>
<dbReference type="EMBL" id="MLFT02000004">
    <property type="protein sequence ID" value="PHT51230.1"/>
    <property type="molecule type" value="Genomic_DNA"/>
</dbReference>
<reference evidence="11 12" key="1">
    <citation type="journal article" date="2017" name="Genome Biol.">
        <title>New reference genome sequences of hot pepper reveal the massive evolution of plant disease-resistance genes by retroduplication.</title>
        <authorList>
            <person name="Kim S."/>
            <person name="Park J."/>
            <person name="Yeom S.I."/>
            <person name="Kim Y.M."/>
            <person name="Seo E."/>
            <person name="Kim K.T."/>
            <person name="Kim M.S."/>
            <person name="Lee J.M."/>
            <person name="Cheong K."/>
            <person name="Shin H.S."/>
            <person name="Kim S.B."/>
            <person name="Han K."/>
            <person name="Lee J."/>
            <person name="Park M."/>
            <person name="Lee H.A."/>
            <person name="Lee H.Y."/>
            <person name="Lee Y."/>
            <person name="Oh S."/>
            <person name="Lee J.H."/>
            <person name="Choi E."/>
            <person name="Choi E."/>
            <person name="Lee S.E."/>
            <person name="Jeon J."/>
            <person name="Kim H."/>
            <person name="Choi G."/>
            <person name="Song H."/>
            <person name="Lee J."/>
            <person name="Lee S.C."/>
            <person name="Kwon J.K."/>
            <person name="Lee H.Y."/>
            <person name="Koo N."/>
            <person name="Hong Y."/>
            <person name="Kim R.W."/>
            <person name="Kang W.H."/>
            <person name="Huh J.H."/>
            <person name="Kang B.C."/>
            <person name="Yang T.J."/>
            <person name="Lee Y.H."/>
            <person name="Bennetzen J.L."/>
            <person name="Choi D."/>
        </authorList>
    </citation>
    <scope>NUCLEOTIDE SEQUENCE [LARGE SCALE GENOMIC DNA]</scope>
    <source>
        <strain evidence="12">cv. PBC81</strain>
    </source>
</reference>
<dbReference type="InterPro" id="IPR004695">
    <property type="entry name" value="SLAC1/Mae1/Ssu1/TehA"/>
</dbReference>
<dbReference type="GO" id="GO:0006873">
    <property type="term" value="P:intracellular monoatomic ion homeostasis"/>
    <property type="evidence" value="ECO:0007669"/>
    <property type="project" value="InterPro"/>
</dbReference>
<dbReference type="InterPro" id="IPR038665">
    <property type="entry name" value="Voltage-dep_anion_channel_sf"/>
</dbReference>
<reference evidence="12" key="2">
    <citation type="journal article" date="2017" name="J. Anim. Genet.">
        <title>Multiple reference genome sequences of hot pepper reveal the massive evolution of plant disease resistance genes by retroduplication.</title>
        <authorList>
            <person name="Kim S."/>
            <person name="Park J."/>
            <person name="Yeom S.-I."/>
            <person name="Kim Y.-M."/>
            <person name="Seo E."/>
            <person name="Kim K.-T."/>
            <person name="Kim M.-S."/>
            <person name="Lee J.M."/>
            <person name="Cheong K."/>
            <person name="Shin H.-S."/>
            <person name="Kim S.-B."/>
            <person name="Han K."/>
            <person name="Lee J."/>
            <person name="Park M."/>
            <person name="Lee H.-A."/>
            <person name="Lee H.-Y."/>
            <person name="Lee Y."/>
            <person name="Oh S."/>
            <person name="Lee J.H."/>
            <person name="Choi E."/>
            <person name="Choi E."/>
            <person name="Lee S.E."/>
            <person name="Jeon J."/>
            <person name="Kim H."/>
            <person name="Choi G."/>
            <person name="Song H."/>
            <person name="Lee J."/>
            <person name="Lee S.-C."/>
            <person name="Kwon J.-K."/>
            <person name="Lee H.-Y."/>
            <person name="Koo N."/>
            <person name="Hong Y."/>
            <person name="Kim R.W."/>
            <person name="Kang W.-H."/>
            <person name="Huh J.H."/>
            <person name="Kang B.-C."/>
            <person name="Yang T.-J."/>
            <person name="Lee Y.-H."/>
            <person name="Bennetzen J.L."/>
            <person name="Choi D."/>
        </authorList>
    </citation>
    <scope>NUCLEOTIDE SEQUENCE [LARGE SCALE GENOMIC DNA]</scope>
    <source>
        <strain evidence="12">cv. PBC81</strain>
    </source>
</reference>
<keyword evidence="5" id="KW-1003">Cell membrane</keyword>
<evidence type="ECO:0000256" key="4">
    <source>
        <dbReference type="ARBA" id="ARBA00022448"/>
    </source>
</evidence>
<dbReference type="PANTHER" id="PTHR31269:SF22">
    <property type="entry name" value="OS01G0247700 PROTEIN"/>
    <property type="match status" value="1"/>
</dbReference>
<proteinExistence type="inferred from homology"/>
<evidence type="ECO:0000256" key="3">
    <source>
        <dbReference type="ARBA" id="ARBA00007808"/>
    </source>
</evidence>
<feature type="transmembrane region" description="Helical" evidence="10">
    <location>
        <begin position="126"/>
        <end position="143"/>
    </location>
</feature>
<evidence type="ECO:0000256" key="5">
    <source>
        <dbReference type="ARBA" id="ARBA00022475"/>
    </source>
</evidence>
<gene>
    <name evidence="11" type="ORF">CQW23_10977</name>
</gene>
<dbReference type="AlphaFoldDB" id="A0A2G2X192"/>
<evidence type="ECO:0000256" key="10">
    <source>
        <dbReference type="SAM" id="Phobius"/>
    </source>
</evidence>
<evidence type="ECO:0000256" key="9">
    <source>
        <dbReference type="ARBA" id="ARBA00023136"/>
    </source>
</evidence>
<comment type="caution">
    <text evidence="11">The sequence shown here is derived from an EMBL/GenBank/DDBJ whole genome shotgun (WGS) entry which is preliminary data.</text>
</comment>
<dbReference type="InterPro" id="IPR030183">
    <property type="entry name" value="SLAC/SLAH"/>
</dbReference>
<dbReference type="OrthoDB" id="1867618at2759"/>
<feature type="transmembrane region" description="Helical" evidence="10">
    <location>
        <begin position="63"/>
        <end position="84"/>
    </location>
</feature>
<evidence type="ECO:0000256" key="8">
    <source>
        <dbReference type="ARBA" id="ARBA00023065"/>
    </source>
</evidence>
<evidence type="ECO:0000313" key="11">
    <source>
        <dbReference type="EMBL" id="PHT51230.1"/>
    </source>
</evidence>
<protein>
    <submittedName>
        <fullName evidence="11">S-type anion channel SLAH4</fullName>
    </submittedName>
</protein>
<dbReference type="Proteomes" id="UP000224567">
    <property type="component" value="Unassembled WGS sequence"/>
</dbReference>
<dbReference type="GO" id="GO:0008308">
    <property type="term" value="F:voltage-gated monoatomic anion channel activity"/>
    <property type="evidence" value="ECO:0007669"/>
    <property type="project" value="InterPro"/>
</dbReference>
<organism evidence="11 12">
    <name type="scientific">Capsicum baccatum</name>
    <name type="common">Peruvian pepper</name>
    <dbReference type="NCBI Taxonomy" id="33114"/>
    <lineage>
        <taxon>Eukaryota</taxon>
        <taxon>Viridiplantae</taxon>
        <taxon>Streptophyta</taxon>
        <taxon>Embryophyta</taxon>
        <taxon>Tracheophyta</taxon>
        <taxon>Spermatophyta</taxon>
        <taxon>Magnoliopsida</taxon>
        <taxon>eudicotyledons</taxon>
        <taxon>Gunneridae</taxon>
        <taxon>Pentapetalae</taxon>
        <taxon>asterids</taxon>
        <taxon>lamiids</taxon>
        <taxon>Solanales</taxon>
        <taxon>Solanaceae</taxon>
        <taxon>Solanoideae</taxon>
        <taxon>Capsiceae</taxon>
        <taxon>Capsicum</taxon>
    </lineage>
</organism>
<keyword evidence="9 10" id="KW-0472">Membrane</keyword>